<feature type="domain" description="DM" evidence="7">
    <location>
        <begin position="41"/>
        <end position="86"/>
    </location>
</feature>
<feature type="DNA-binding region" description="DM" evidence="5">
    <location>
        <begin position="133"/>
        <end position="193"/>
    </location>
</feature>
<dbReference type="SUPFAM" id="SSF82927">
    <property type="entry name" value="Cysteine-rich DNA binding domain, (DM domain)"/>
    <property type="match status" value="2"/>
</dbReference>
<evidence type="ECO:0000313" key="8">
    <source>
        <dbReference type="Proteomes" id="UP000887569"/>
    </source>
</evidence>
<keyword evidence="8" id="KW-1185">Reference proteome</keyword>
<proteinExistence type="predicted"/>
<dbReference type="AlphaFoldDB" id="A0A915BBY4"/>
<evidence type="ECO:0000256" key="6">
    <source>
        <dbReference type="SAM" id="MobiDB-lite"/>
    </source>
</evidence>
<evidence type="ECO:0000256" key="2">
    <source>
        <dbReference type="ARBA" id="ARBA00022833"/>
    </source>
</evidence>
<keyword evidence="2 5" id="KW-0862">Zinc</keyword>
<keyword evidence="3 5" id="KW-0238">DNA-binding</keyword>
<dbReference type="Proteomes" id="UP000887569">
    <property type="component" value="Unplaced"/>
</dbReference>
<dbReference type="Pfam" id="PF00751">
    <property type="entry name" value="DM"/>
    <property type="match status" value="2"/>
</dbReference>
<dbReference type="GO" id="GO:0005634">
    <property type="term" value="C:nucleus"/>
    <property type="evidence" value="ECO:0007669"/>
    <property type="project" value="UniProtKB-SubCell"/>
</dbReference>
<dbReference type="WBParaSite" id="PgR033_g082_t02">
    <property type="protein sequence ID" value="PgR033_g082_t02"/>
    <property type="gene ID" value="PgR033_g082"/>
</dbReference>
<dbReference type="GO" id="GO:0000978">
    <property type="term" value="F:RNA polymerase II cis-regulatory region sequence-specific DNA binding"/>
    <property type="evidence" value="ECO:0007669"/>
    <property type="project" value="TreeGrafter"/>
</dbReference>
<feature type="DNA-binding region" description="DM" evidence="5">
    <location>
        <begin position="41"/>
        <end position="86"/>
    </location>
</feature>
<protein>
    <submittedName>
        <fullName evidence="9">DM domain-containing protein</fullName>
    </submittedName>
</protein>
<evidence type="ECO:0000256" key="3">
    <source>
        <dbReference type="ARBA" id="ARBA00023125"/>
    </source>
</evidence>
<keyword evidence="1 5" id="KW-0479">Metal-binding</keyword>
<dbReference type="PROSITE" id="PS40000">
    <property type="entry name" value="DM_1"/>
    <property type="match status" value="1"/>
</dbReference>
<dbReference type="GO" id="GO:0007548">
    <property type="term" value="P:sex differentiation"/>
    <property type="evidence" value="ECO:0007669"/>
    <property type="project" value="TreeGrafter"/>
</dbReference>
<name>A0A915BBY4_PARUN</name>
<evidence type="ECO:0000256" key="4">
    <source>
        <dbReference type="ARBA" id="ARBA00023242"/>
    </source>
</evidence>
<feature type="domain" description="DM" evidence="7">
    <location>
        <begin position="133"/>
        <end position="193"/>
    </location>
</feature>
<dbReference type="InterPro" id="IPR036407">
    <property type="entry name" value="DM_DNA-bd_sf"/>
</dbReference>
<evidence type="ECO:0000256" key="1">
    <source>
        <dbReference type="ARBA" id="ARBA00022723"/>
    </source>
</evidence>
<dbReference type="GO" id="GO:0046872">
    <property type="term" value="F:metal ion binding"/>
    <property type="evidence" value="ECO:0007669"/>
    <property type="project" value="UniProtKB-KW"/>
</dbReference>
<dbReference type="PROSITE" id="PS50809">
    <property type="entry name" value="DM_2"/>
    <property type="match status" value="2"/>
</dbReference>
<sequence>MISFFPNFSGNIQRGMSSATLECQRYFAISKKIPKDVKRYCGMCRQHGVMVETRGHNCTFKSCECSRCLLIRQRRRIMSTQIRLRRAQDKKFQRTSEPAEADLIPQNMSENSEKSSVLDVNAISEAKNMCYFCQKCKNHGILMWKKDHKRYCRFADCTCEQCELIETRRKLDQHLKGSRLTKSKGVIEYALPRSNSSTTSCSSSPSSKPVSEEKLSSNIADVNPLYVPFMLSVNASSENILLNSMNLNAQAALPFSTLPTKLGSLAAFQIAPCSPLFACSMPLPSTSMTSITIECPSIFTGGAASMPAEPSVGQIPEDMTAFNSFLTNMRRLEALFSGHN</sequence>
<organism evidence="8 9">
    <name type="scientific">Parascaris univalens</name>
    <name type="common">Nematode worm</name>
    <dbReference type="NCBI Taxonomy" id="6257"/>
    <lineage>
        <taxon>Eukaryota</taxon>
        <taxon>Metazoa</taxon>
        <taxon>Ecdysozoa</taxon>
        <taxon>Nematoda</taxon>
        <taxon>Chromadorea</taxon>
        <taxon>Rhabditida</taxon>
        <taxon>Spirurina</taxon>
        <taxon>Ascaridomorpha</taxon>
        <taxon>Ascaridoidea</taxon>
        <taxon>Ascarididae</taxon>
        <taxon>Parascaris</taxon>
    </lineage>
</organism>
<dbReference type="PANTHER" id="PTHR12322">
    <property type="entry name" value="DOUBLESEX AND MAB-3 RELATED TRANSCRIPTION FACTOR DMRT"/>
    <property type="match status" value="1"/>
</dbReference>
<dbReference type="PANTHER" id="PTHR12322:SF116">
    <property type="entry name" value="DOUBLESEX-MAB RELATED 99B"/>
    <property type="match status" value="1"/>
</dbReference>
<reference evidence="9" key="1">
    <citation type="submission" date="2022-11" db="UniProtKB">
        <authorList>
            <consortium name="WormBaseParasite"/>
        </authorList>
    </citation>
    <scope>IDENTIFICATION</scope>
</reference>
<dbReference type="GO" id="GO:0000981">
    <property type="term" value="F:DNA-binding transcription factor activity, RNA polymerase II-specific"/>
    <property type="evidence" value="ECO:0007669"/>
    <property type="project" value="TreeGrafter"/>
</dbReference>
<accession>A0A915BBY4</accession>
<comment type="subcellular location">
    <subcellularLocation>
        <location evidence="5">Nucleus</location>
    </subcellularLocation>
</comment>
<dbReference type="SMART" id="SM00301">
    <property type="entry name" value="DM"/>
    <property type="match status" value="2"/>
</dbReference>
<dbReference type="Gene3D" id="4.10.1040.10">
    <property type="entry name" value="DM DNA-binding domain"/>
    <property type="match status" value="2"/>
</dbReference>
<feature type="region of interest" description="Disordered" evidence="6">
    <location>
        <begin position="194"/>
        <end position="213"/>
    </location>
</feature>
<dbReference type="InterPro" id="IPR001275">
    <property type="entry name" value="DM_DNA-bd"/>
</dbReference>
<dbReference type="InterPro" id="IPR026607">
    <property type="entry name" value="DMRT"/>
</dbReference>
<evidence type="ECO:0000259" key="7">
    <source>
        <dbReference type="PROSITE" id="PS50809"/>
    </source>
</evidence>
<evidence type="ECO:0000256" key="5">
    <source>
        <dbReference type="PROSITE-ProRule" id="PRU00070"/>
    </source>
</evidence>
<evidence type="ECO:0000313" key="9">
    <source>
        <dbReference type="WBParaSite" id="PgR033_g082_t02"/>
    </source>
</evidence>
<keyword evidence="4 5" id="KW-0539">Nucleus</keyword>
<feature type="compositionally biased region" description="Low complexity" evidence="6">
    <location>
        <begin position="194"/>
        <end position="209"/>
    </location>
</feature>